<name>A0A427A4N9_ENSVE</name>
<dbReference type="EMBL" id="AMZH03003772">
    <property type="protein sequence ID" value="RRT71210.1"/>
    <property type="molecule type" value="Genomic_DNA"/>
</dbReference>
<evidence type="ECO:0000313" key="1">
    <source>
        <dbReference type="EMBL" id="RRT71210.1"/>
    </source>
</evidence>
<organism evidence="1 2">
    <name type="scientific">Ensete ventricosum</name>
    <name type="common">Abyssinian banana</name>
    <name type="synonym">Musa ensete</name>
    <dbReference type="NCBI Taxonomy" id="4639"/>
    <lineage>
        <taxon>Eukaryota</taxon>
        <taxon>Viridiplantae</taxon>
        <taxon>Streptophyta</taxon>
        <taxon>Embryophyta</taxon>
        <taxon>Tracheophyta</taxon>
        <taxon>Spermatophyta</taxon>
        <taxon>Magnoliopsida</taxon>
        <taxon>Liliopsida</taxon>
        <taxon>Zingiberales</taxon>
        <taxon>Musaceae</taxon>
        <taxon>Ensete</taxon>
    </lineage>
</organism>
<protein>
    <submittedName>
        <fullName evidence="1">Uncharacterized protein</fullName>
    </submittedName>
</protein>
<proteinExistence type="predicted"/>
<comment type="caution">
    <text evidence="1">The sequence shown here is derived from an EMBL/GenBank/DDBJ whole genome shotgun (WGS) entry which is preliminary data.</text>
</comment>
<accession>A0A427A4N9</accession>
<evidence type="ECO:0000313" key="2">
    <source>
        <dbReference type="Proteomes" id="UP000287651"/>
    </source>
</evidence>
<dbReference type="Proteomes" id="UP000287651">
    <property type="component" value="Unassembled WGS sequence"/>
</dbReference>
<reference evidence="1 2" key="1">
    <citation type="journal article" date="2014" name="Agronomy (Basel)">
        <title>A Draft Genome Sequence for Ensete ventricosum, the Drought-Tolerant Tree Against Hunger.</title>
        <authorList>
            <person name="Harrison J."/>
            <person name="Moore K.A."/>
            <person name="Paszkiewicz K."/>
            <person name="Jones T."/>
            <person name="Grant M."/>
            <person name="Ambacheew D."/>
            <person name="Muzemil S."/>
            <person name="Studholme D.J."/>
        </authorList>
    </citation>
    <scope>NUCLEOTIDE SEQUENCE [LARGE SCALE GENOMIC DNA]</scope>
</reference>
<feature type="non-terminal residue" evidence="1">
    <location>
        <position position="1"/>
    </location>
</feature>
<sequence length="71" mass="8302">LSTKKEITSSSEFFERFMLRQPLGPFQLEIYDKNHRRMKAPKSKTALAVQEHADPSCKIWFICKGNLICTR</sequence>
<dbReference type="AlphaFoldDB" id="A0A427A4N9"/>
<gene>
    <name evidence="1" type="ORF">B296_00035752</name>
</gene>